<evidence type="ECO:0000313" key="3">
    <source>
        <dbReference type="EMBL" id="KKS98006.1"/>
    </source>
</evidence>
<dbReference type="STRING" id="1618443.UV73_C0004G0148"/>
<dbReference type="InterPro" id="IPR036873">
    <property type="entry name" value="Rhodanese-like_dom_sf"/>
</dbReference>
<accession>A0A0G1FSL5</accession>
<dbReference type="PANTHER" id="PTHR43031:SF16">
    <property type="entry name" value="OXIDOREDUCTASE"/>
    <property type="match status" value="1"/>
</dbReference>
<dbReference type="SMART" id="SM00450">
    <property type="entry name" value="RHOD"/>
    <property type="match status" value="1"/>
</dbReference>
<organism evidence="3 4">
    <name type="scientific">Candidatus Gottesmanbacteria bacterium GW2011_GWA2_43_14</name>
    <dbReference type="NCBI Taxonomy" id="1618443"/>
    <lineage>
        <taxon>Bacteria</taxon>
        <taxon>Candidatus Gottesmaniibacteriota</taxon>
    </lineage>
</organism>
<sequence>MPELPILKISKPNFAIVFKMKKFLIILFLAVFLGSWLYFYKIHQTPSAFEYTDITSDQLKTMLQNKDFYFVNVHTPYEGEIEKTDAFIPYDRIDENLNKFPKDKNAKIILYCKSGRMSAIAAKRLTELGYTNVYNHILGMHDWQSKGFSLKKN</sequence>
<keyword evidence="1" id="KW-0812">Transmembrane</keyword>
<dbReference type="EMBL" id="LCFP01000004">
    <property type="protein sequence ID" value="KKS98006.1"/>
    <property type="molecule type" value="Genomic_DNA"/>
</dbReference>
<feature type="domain" description="Rhodanese" evidence="2">
    <location>
        <begin position="87"/>
        <end position="152"/>
    </location>
</feature>
<protein>
    <submittedName>
        <fullName evidence="3">Rhodanese</fullName>
    </submittedName>
</protein>
<dbReference type="Gene3D" id="3.40.250.10">
    <property type="entry name" value="Rhodanese-like domain"/>
    <property type="match status" value="1"/>
</dbReference>
<feature type="transmembrane region" description="Helical" evidence="1">
    <location>
        <begin position="23"/>
        <end position="40"/>
    </location>
</feature>
<evidence type="ECO:0000259" key="2">
    <source>
        <dbReference type="PROSITE" id="PS50206"/>
    </source>
</evidence>
<reference evidence="3 4" key="1">
    <citation type="journal article" date="2015" name="Nature">
        <title>rRNA introns, odd ribosomes, and small enigmatic genomes across a large radiation of phyla.</title>
        <authorList>
            <person name="Brown C.T."/>
            <person name="Hug L.A."/>
            <person name="Thomas B.C."/>
            <person name="Sharon I."/>
            <person name="Castelle C.J."/>
            <person name="Singh A."/>
            <person name="Wilkins M.J."/>
            <person name="Williams K.H."/>
            <person name="Banfield J.F."/>
        </authorList>
    </citation>
    <scope>NUCLEOTIDE SEQUENCE [LARGE SCALE GENOMIC DNA]</scope>
</reference>
<dbReference type="AlphaFoldDB" id="A0A0G1FSL5"/>
<gene>
    <name evidence="3" type="ORF">UV73_C0004G0148</name>
</gene>
<dbReference type="CDD" id="cd00158">
    <property type="entry name" value="RHOD"/>
    <property type="match status" value="1"/>
</dbReference>
<name>A0A0G1FSL5_9BACT</name>
<dbReference type="PROSITE" id="PS50206">
    <property type="entry name" value="RHODANESE_3"/>
    <property type="match status" value="1"/>
</dbReference>
<keyword evidence="1" id="KW-1133">Transmembrane helix</keyword>
<evidence type="ECO:0000256" key="1">
    <source>
        <dbReference type="SAM" id="Phobius"/>
    </source>
</evidence>
<dbReference type="InterPro" id="IPR050229">
    <property type="entry name" value="GlpE_sulfurtransferase"/>
</dbReference>
<proteinExistence type="predicted"/>
<dbReference type="PANTHER" id="PTHR43031">
    <property type="entry name" value="FAD-DEPENDENT OXIDOREDUCTASE"/>
    <property type="match status" value="1"/>
</dbReference>
<comment type="caution">
    <text evidence="3">The sequence shown here is derived from an EMBL/GenBank/DDBJ whole genome shotgun (WGS) entry which is preliminary data.</text>
</comment>
<dbReference type="InterPro" id="IPR001763">
    <property type="entry name" value="Rhodanese-like_dom"/>
</dbReference>
<keyword evidence="1" id="KW-0472">Membrane</keyword>
<dbReference type="SUPFAM" id="SSF52821">
    <property type="entry name" value="Rhodanese/Cell cycle control phosphatase"/>
    <property type="match status" value="1"/>
</dbReference>
<dbReference type="Pfam" id="PF00581">
    <property type="entry name" value="Rhodanese"/>
    <property type="match status" value="1"/>
</dbReference>
<dbReference type="Proteomes" id="UP000034894">
    <property type="component" value="Unassembled WGS sequence"/>
</dbReference>
<evidence type="ECO:0000313" key="4">
    <source>
        <dbReference type="Proteomes" id="UP000034894"/>
    </source>
</evidence>